<dbReference type="EMBL" id="JAPDSH010000001">
    <property type="protein sequence ID" value="MDF0478834.1"/>
    <property type="molecule type" value="Genomic_DNA"/>
</dbReference>
<evidence type="ECO:0008006" key="4">
    <source>
        <dbReference type="Google" id="ProtNLM"/>
    </source>
</evidence>
<evidence type="ECO:0000313" key="3">
    <source>
        <dbReference type="Proteomes" id="UP001147148"/>
    </source>
</evidence>
<proteinExistence type="predicted"/>
<comment type="caution">
    <text evidence="2">The sequence shown here is derived from an EMBL/GenBank/DDBJ whole genome shotgun (WGS) entry which is preliminary data.</text>
</comment>
<gene>
    <name evidence="2" type="ORF">OL233_00915</name>
</gene>
<feature type="compositionally biased region" description="Basic and acidic residues" evidence="1">
    <location>
        <begin position="75"/>
        <end position="86"/>
    </location>
</feature>
<feature type="region of interest" description="Disordered" evidence="1">
    <location>
        <begin position="67"/>
        <end position="87"/>
    </location>
</feature>
<accession>A0ABT5WYX6</accession>
<keyword evidence="3" id="KW-1185">Reference proteome</keyword>
<evidence type="ECO:0000256" key="1">
    <source>
        <dbReference type="SAM" id="MobiDB-lite"/>
    </source>
</evidence>
<sequence>MKKIIIALAAVLLGVAAYIGFRPETEASKESDTSKIKQTQSANHTKKEEDAKDFKSYNETLIKDIYGAEDNQSPNEKRESLSKRMTPELVDMMCRPIGDPNAKQKSQTKIVESTMLSVKDLAKDEKETVTRFVIEAPTGKQFPMAAKAHYKKQDKNWIMDKVEPVQEEQEAKGE</sequence>
<name>A0ABT5WYX6_9ENTE</name>
<protein>
    <recommendedName>
        <fullName evidence="4">DUF4878 domain-containing protein</fullName>
    </recommendedName>
</protein>
<feature type="region of interest" description="Disordered" evidence="1">
    <location>
        <begin position="27"/>
        <end position="53"/>
    </location>
</feature>
<dbReference type="RefSeq" id="WP_275470493.1">
    <property type="nucleotide sequence ID" value="NZ_JAPDSH010000001.1"/>
</dbReference>
<organism evidence="2 3">
    <name type="scientific">Vagococcus proximus</name>
    <dbReference type="NCBI Taxonomy" id="2991417"/>
    <lineage>
        <taxon>Bacteria</taxon>
        <taxon>Bacillati</taxon>
        <taxon>Bacillota</taxon>
        <taxon>Bacilli</taxon>
        <taxon>Lactobacillales</taxon>
        <taxon>Enterococcaceae</taxon>
        <taxon>Vagococcus</taxon>
    </lineage>
</organism>
<reference evidence="2" key="1">
    <citation type="submission" date="2022-10" db="EMBL/GenBank/DDBJ databases">
        <title>Vagococcus sp. isolated from poultry meat.</title>
        <authorList>
            <person name="Johansson P."/>
            <person name="Bjorkroth J."/>
        </authorList>
    </citation>
    <scope>NUCLEOTIDE SEQUENCE</scope>
    <source>
        <strain evidence="2">PNs007</strain>
    </source>
</reference>
<evidence type="ECO:0000313" key="2">
    <source>
        <dbReference type="EMBL" id="MDF0478834.1"/>
    </source>
</evidence>
<dbReference type="Proteomes" id="UP001147148">
    <property type="component" value="Unassembled WGS sequence"/>
</dbReference>